<dbReference type="EMBL" id="JAUEPO010000004">
    <property type="protein sequence ID" value="KAK3323307.1"/>
    <property type="molecule type" value="Genomic_DNA"/>
</dbReference>
<protein>
    <submittedName>
        <fullName evidence="1">Uncharacterized protein</fullName>
    </submittedName>
</protein>
<reference evidence="1" key="2">
    <citation type="submission" date="2023-06" db="EMBL/GenBank/DDBJ databases">
        <authorList>
            <consortium name="Lawrence Berkeley National Laboratory"/>
            <person name="Haridas S."/>
            <person name="Hensen N."/>
            <person name="Bonometti L."/>
            <person name="Westerberg I."/>
            <person name="Brannstrom I.O."/>
            <person name="Guillou S."/>
            <person name="Cros-Aarteil S."/>
            <person name="Calhoun S."/>
            <person name="Kuo A."/>
            <person name="Mondo S."/>
            <person name="Pangilinan J."/>
            <person name="Riley R."/>
            <person name="Labutti K."/>
            <person name="Andreopoulos B."/>
            <person name="Lipzen A."/>
            <person name="Chen C."/>
            <person name="Yanf M."/>
            <person name="Daum C."/>
            <person name="Ng V."/>
            <person name="Clum A."/>
            <person name="Steindorff A."/>
            <person name="Ohm R."/>
            <person name="Martin F."/>
            <person name="Silar P."/>
            <person name="Natvig D."/>
            <person name="Lalanne C."/>
            <person name="Gautier V."/>
            <person name="Ament-Velasquez S.L."/>
            <person name="Kruys A."/>
            <person name="Hutchinson M.I."/>
            <person name="Powell A.J."/>
            <person name="Barry K."/>
            <person name="Miller A.N."/>
            <person name="Grigoriev I.V."/>
            <person name="Debuchy R."/>
            <person name="Gladieux P."/>
            <person name="Thoren M.H."/>
            <person name="Johannesson H."/>
        </authorList>
    </citation>
    <scope>NUCLEOTIDE SEQUENCE</scope>
    <source>
        <strain evidence="1">SMH4131-1</strain>
    </source>
</reference>
<accession>A0AAE0IEI0</accession>
<organism evidence="1 2">
    <name type="scientific">Cercophora scortea</name>
    <dbReference type="NCBI Taxonomy" id="314031"/>
    <lineage>
        <taxon>Eukaryota</taxon>
        <taxon>Fungi</taxon>
        <taxon>Dikarya</taxon>
        <taxon>Ascomycota</taxon>
        <taxon>Pezizomycotina</taxon>
        <taxon>Sordariomycetes</taxon>
        <taxon>Sordariomycetidae</taxon>
        <taxon>Sordariales</taxon>
        <taxon>Lasiosphaeriaceae</taxon>
        <taxon>Cercophora</taxon>
    </lineage>
</organism>
<dbReference type="AlphaFoldDB" id="A0AAE0IEI0"/>
<evidence type="ECO:0000313" key="2">
    <source>
        <dbReference type="Proteomes" id="UP001286456"/>
    </source>
</evidence>
<proteinExistence type="predicted"/>
<evidence type="ECO:0000313" key="1">
    <source>
        <dbReference type="EMBL" id="KAK3323307.1"/>
    </source>
</evidence>
<name>A0AAE0IEI0_9PEZI</name>
<sequence>MAHAQTQQTANKALASSSAAVIDLTGPDHTPMADAYGIPEDSDWHREVFEWFGDHTSPFEAVSPRDPSSVAGTRSPSPEVHRFLLPEVNLLERPPECSPQTQWWVNQMRIQEEAEQSLIRQDINDTEEFPTDPSRYSPLKNKNGANRWLRQRIKFRCLETVADGVPPAPRWTCYSSSSTGDGLKHPIAIRSARHAFGPAKDSWPEEKYSKPAPARTVQKKLEEMLAADPDNNEVLKRLHRTPKEIEKAAEKARKALGLSPSSSSAN</sequence>
<gene>
    <name evidence="1" type="ORF">B0T19DRAFT_401643</name>
</gene>
<reference evidence="1" key="1">
    <citation type="journal article" date="2023" name="Mol. Phylogenet. Evol.">
        <title>Genome-scale phylogeny and comparative genomics of the fungal order Sordariales.</title>
        <authorList>
            <person name="Hensen N."/>
            <person name="Bonometti L."/>
            <person name="Westerberg I."/>
            <person name="Brannstrom I.O."/>
            <person name="Guillou S."/>
            <person name="Cros-Aarteil S."/>
            <person name="Calhoun S."/>
            <person name="Haridas S."/>
            <person name="Kuo A."/>
            <person name="Mondo S."/>
            <person name="Pangilinan J."/>
            <person name="Riley R."/>
            <person name="LaButti K."/>
            <person name="Andreopoulos B."/>
            <person name="Lipzen A."/>
            <person name="Chen C."/>
            <person name="Yan M."/>
            <person name="Daum C."/>
            <person name="Ng V."/>
            <person name="Clum A."/>
            <person name="Steindorff A."/>
            <person name="Ohm R.A."/>
            <person name="Martin F."/>
            <person name="Silar P."/>
            <person name="Natvig D.O."/>
            <person name="Lalanne C."/>
            <person name="Gautier V."/>
            <person name="Ament-Velasquez S.L."/>
            <person name="Kruys A."/>
            <person name="Hutchinson M.I."/>
            <person name="Powell A.J."/>
            <person name="Barry K."/>
            <person name="Miller A.N."/>
            <person name="Grigoriev I.V."/>
            <person name="Debuchy R."/>
            <person name="Gladieux P."/>
            <person name="Hiltunen Thoren M."/>
            <person name="Johannesson H."/>
        </authorList>
    </citation>
    <scope>NUCLEOTIDE SEQUENCE</scope>
    <source>
        <strain evidence="1">SMH4131-1</strain>
    </source>
</reference>
<comment type="caution">
    <text evidence="1">The sequence shown here is derived from an EMBL/GenBank/DDBJ whole genome shotgun (WGS) entry which is preliminary data.</text>
</comment>
<keyword evidence="2" id="KW-1185">Reference proteome</keyword>
<dbReference type="Proteomes" id="UP001286456">
    <property type="component" value="Unassembled WGS sequence"/>
</dbReference>